<evidence type="ECO:0000256" key="3">
    <source>
        <dbReference type="ARBA" id="ARBA00012736"/>
    </source>
</evidence>
<dbReference type="InterPro" id="IPR000743">
    <property type="entry name" value="Glyco_hydro_28"/>
</dbReference>
<sequence>MGIVLQLVIILVFSYYSCYGSSSLEDPLSTYYDIGDETSSVYNHAYPTYFETIGELNRDDYFPANDDPAVSNRFSDYGDELAADDDEVSSSDIGSPSSSLRVINVDNFGAYRNGDGTDATEAFEKSWKQACSTSTGAALILVPLNKRYLLKPVRFSGPCKSPITMMVYGTIEASADRDDYKKDTRHWILFQYIQNLKIEGGGTFNGKGDIWWKNSCKIDKSRPCITAPTALTFYDCQNLRVKNLRIRDSQQIHTSFEKCLDVEAINLLISAPGLSPNTDGIHVGNTRRMQIRNCVIRTGDDCISIVSGSENVHATDITCGPGHGISIGSLGAGRSEAHVSNILVDTARLTGTTNGVRIKTWQGGKGKADNIIFQNILMQNVTNPIIVNQNYCDQADPCNEQESAVHVSNVVYKNIKGTSNTAVAVKFDCSKSFPCSGVMLQDVNLVRVGGTQAAKALCKNVKFAQLGKVSPKCP</sequence>
<evidence type="ECO:0000256" key="11">
    <source>
        <dbReference type="PROSITE-ProRule" id="PRU10052"/>
    </source>
</evidence>
<dbReference type="PROSITE" id="PS00502">
    <property type="entry name" value="POLYGALACTURONASE"/>
    <property type="match status" value="1"/>
</dbReference>
<name>A0AA41VF32_PAPNU</name>
<evidence type="ECO:0000313" key="14">
    <source>
        <dbReference type="EMBL" id="MCL7040038.1"/>
    </source>
</evidence>
<dbReference type="EMBL" id="JAJJMA010207672">
    <property type="protein sequence ID" value="MCL7040038.1"/>
    <property type="molecule type" value="Genomic_DNA"/>
</dbReference>
<dbReference type="GO" id="GO:0005975">
    <property type="term" value="P:carbohydrate metabolic process"/>
    <property type="evidence" value="ECO:0007669"/>
    <property type="project" value="InterPro"/>
</dbReference>
<evidence type="ECO:0000313" key="15">
    <source>
        <dbReference type="Proteomes" id="UP001177140"/>
    </source>
</evidence>
<gene>
    <name evidence="14" type="ORF">MKW94_021260</name>
</gene>
<dbReference type="InterPro" id="IPR012334">
    <property type="entry name" value="Pectin_lyas_fold"/>
</dbReference>
<evidence type="ECO:0000256" key="6">
    <source>
        <dbReference type="ARBA" id="ARBA00022729"/>
    </source>
</evidence>
<evidence type="ECO:0000256" key="7">
    <source>
        <dbReference type="ARBA" id="ARBA00022801"/>
    </source>
</evidence>
<dbReference type="EC" id="3.2.1.15" evidence="3"/>
<evidence type="ECO:0000256" key="8">
    <source>
        <dbReference type="ARBA" id="ARBA00023295"/>
    </source>
</evidence>
<evidence type="ECO:0000256" key="5">
    <source>
        <dbReference type="ARBA" id="ARBA00022525"/>
    </source>
</evidence>
<evidence type="ECO:0000256" key="2">
    <source>
        <dbReference type="ARBA" id="ARBA00008834"/>
    </source>
</evidence>
<protein>
    <recommendedName>
        <fullName evidence="3">endo-polygalacturonase</fullName>
        <ecNumber evidence="3">3.2.1.15</ecNumber>
    </recommendedName>
</protein>
<dbReference type="GO" id="GO:0010047">
    <property type="term" value="P:fruit dehiscence"/>
    <property type="evidence" value="ECO:0007669"/>
    <property type="project" value="UniProtKB-ARBA"/>
</dbReference>
<feature type="signal peptide" evidence="13">
    <location>
        <begin position="1"/>
        <end position="20"/>
    </location>
</feature>
<evidence type="ECO:0000256" key="10">
    <source>
        <dbReference type="ARBA" id="ARBA00034074"/>
    </source>
</evidence>
<evidence type="ECO:0000256" key="9">
    <source>
        <dbReference type="ARBA" id="ARBA00023316"/>
    </source>
</evidence>
<evidence type="ECO:0000256" key="4">
    <source>
        <dbReference type="ARBA" id="ARBA00022512"/>
    </source>
</evidence>
<reference evidence="14" key="1">
    <citation type="submission" date="2022-03" db="EMBL/GenBank/DDBJ databases">
        <title>A functionally conserved STORR gene fusion in Papaver species that diverged 16.8 million years ago.</title>
        <authorList>
            <person name="Catania T."/>
        </authorList>
    </citation>
    <scope>NUCLEOTIDE SEQUENCE</scope>
    <source>
        <strain evidence="14">S-191538</strain>
    </source>
</reference>
<comment type="similarity">
    <text evidence="2 12">Belongs to the glycosyl hydrolase 28 family.</text>
</comment>
<dbReference type="SUPFAM" id="SSF51126">
    <property type="entry name" value="Pectin lyase-like"/>
    <property type="match status" value="1"/>
</dbReference>
<dbReference type="Pfam" id="PF00295">
    <property type="entry name" value="Glyco_hydro_28"/>
    <property type="match status" value="1"/>
</dbReference>
<dbReference type="GO" id="GO:0004650">
    <property type="term" value="F:polygalacturonase activity"/>
    <property type="evidence" value="ECO:0007669"/>
    <property type="project" value="UniProtKB-EC"/>
</dbReference>
<keyword evidence="9" id="KW-0961">Cell wall biogenesis/degradation</keyword>
<dbReference type="InterPro" id="IPR006626">
    <property type="entry name" value="PbH1"/>
</dbReference>
<dbReference type="InterPro" id="IPR011050">
    <property type="entry name" value="Pectin_lyase_fold/virulence"/>
</dbReference>
<proteinExistence type="inferred from homology"/>
<accession>A0AA41VF32</accession>
<evidence type="ECO:0000256" key="12">
    <source>
        <dbReference type="RuleBase" id="RU361169"/>
    </source>
</evidence>
<dbReference type="SMART" id="SM00710">
    <property type="entry name" value="PbH1"/>
    <property type="match status" value="4"/>
</dbReference>
<evidence type="ECO:0000256" key="1">
    <source>
        <dbReference type="ARBA" id="ARBA00004191"/>
    </source>
</evidence>
<dbReference type="Proteomes" id="UP001177140">
    <property type="component" value="Unassembled WGS sequence"/>
</dbReference>
<keyword evidence="7 12" id="KW-0378">Hydrolase</keyword>
<comment type="caution">
    <text evidence="14">The sequence shown here is derived from an EMBL/GenBank/DDBJ whole genome shotgun (WGS) entry which is preliminary data.</text>
</comment>
<feature type="chain" id="PRO_5041470814" description="endo-polygalacturonase" evidence="13">
    <location>
        <begin position="21"/>
        <end position="474"/>
    </location>
</feature>
<dbReference type="AlphaFoldDB" id="A0AA41VF32"/>
<keyword evidence="4" id="KW-0134">Cell wall</keyword>
<keyword evidence="8 12" id="KW-0326">Glycosidase</keyword>
<evidence type="ECO:0000256" key="13">
    <source>
        <dbReference type="SAM" id="SignalP"/>
    </source>
</evidence>
<dbReference type="GO" id="GO:0009901">
    <property type="term" value="P:anther dehiscence"/>
    <property type="evidence" value="ECO:0007669"/>
    <property type="project" value="UniProtKB-ARBA"/>
</dbReference>
<keyword evidence="15" id="KW-1185">Reference proteome</keyword>
<comment type="catalytic activity">
    <reaction evidence="10">
        <text>(1,4-alpha-D-galacturonosyl)n+m + H2O = (1,4-alpha-D-galacturonosyl)n + (1,4-alpha-D-galacturonosyl)m.</text>
        <dbReference type="EC" id="3.2.1.15"/>
    </reaction>
</comment>
<organism evidence="14 15">
    <name type="scientific">Papaver nudicaule</name>
    <name type="common">Iceland poppy</name>
    <dbReference type="NCBI Taxonomy" id="74823"/>
    <lineage>
        <taxon>Eukaryota</taxon>
        <taxon>Viridiplantae</taxon>
        <taxon>Streptophyta</taxon>
        <taxon>Embryophyta</taxon>
        <taxon>Tracheophyta</taxon>
        <taxon>Spermatophyta</taxon>
        <taxon>Magnoliopsida</taxon>
        <taxon>Ranunculales</taxon>
        <taxon>Papaveraceae</taxon>
        <taxon>Papaveroideae</taxon>
        <taxon>Papaver</taxon>
    </lineage>
</organism>
<dbReference type="FunFam" id="2.160.20.10:FF:000028">
    <property type="entry name" value="Polygalacturonase QRT2"/>
    <property type="match status" value="1"/>
</dbReference>
<keyword evidence="5" id="KW-0964">Secreted</keyword>
<dbReference type="PANTHER" id="PTHR31375">
    <property type="match status" value="1"/>
</dbReference>
<keyword evidence="6 13" id="KW-0732">Signal</keyword>
<comment type="subcellular location">
    <subcellularLocation>
        <location evidence="1">Secreted</location>
        <location evidence="1">Cell wall</location>
    </subcellularLocation>
</comment>
<dbReference type="GO" id="GO:0009830">
    <property type="term" value="P:cell wall modification involved in abscission"/>
    <property type="evidence" value="ECO:0007669"/>
    <property type="project" value="UniProtKB-ARBA"/>
</dbReference>
<dbReference type="Gene3D" id="2.160.20.10">
    <property type="entry name" value="Single-stranded right-handed beta-helix, Pectin lyase-like"/>
    <property type="match status" value="1"/>
</dbReference>
<feature type="active site" evidence="11">
    <location>
        <position position="323"/>
    </location>
</feature>